<evidence type="ECO:0000256" key="1">
    <source>
        <dbReference type="ARBA" id="ARBA00022574"/>
    </source>
</evidence>
<name>A0A7I8VWE6_9ANNE</name>
<dbReference type="PROSITE" id="PS00678">
    <property type="entry name" value="WD_REPEATS_1"/>
    <property type="match status" value="1"/>
</dbReference>
<dbReference type="InterPro" id="IPR011047">
    <property type="entry name" value="Quinoprotein_ADH-like_sf"/>
</dbReference>
<dbReference type="Gene3D" id="1.25.40.370">
    <property type="match status" value="1"/>
</dbReference>
<feature type="domain" description="NACHT" evidence="3">
    <location>
        <begin position="336"/>
        <end position="470"/>
    </location>
</feature>
<evidence type="ECO:0000313" key="5">
    <source>
        <dbReference type="Proteomes" id="UP000549394"/>
    </source>
</evidence>
<dbReference type="PANTHER" id="PTHR19871:SF14">
    <property type="entry name" value="DUF4062 DOMAIN-CONTAINING PROTEIN"/>
    <property type="match status" value="1"/>
</dbReference>
<dbReference type="Gene3D" id="2.130.10.10">
    <property type="entry name" value="YVTN repeat-like/Quinoprotein amine dehydrogenase"/>
    <property type="match status" value="2"/>
</dbReference>
<dbReference type="Pfam" id="PF25469">
    <property type="entry name" value="WHD_NWD1"/>
    <property type="match status" value="1"/>
</dbReference>
<dbReference type="OrthoDB" id="2325716at2759"/>
<dbReference type="SUPFAM" id="SSF52540">
    <property type="entry name" value="P-loop containing nucleoside triphosphate hydrolases"/>
    <property type="match status" value="1"/>
</dbReference>
<dbReference type="InterPro" id="IPR007111">
    <property type="entry name" value="NACHT_NTPase"/>
</dbReference>
<keyword evidence="5" id="KW-1185">Reference proteome</keyword>
<comment type="caution">
    <text evidence="4">The sequence shown here is derived from an EMBL/GenBank/DDBJ whole genome shotgun (WGS) entry which is preliminary data.</text>
</comment>
<evidence type="ECO:0000313" key="4">
    <source>
        <dbReference type="EMBL" id="CAD5120533.1"/>
    </source>
</evidence>
<accession>A0A7I8VWE6</accession>
<dbReference type="SUPFAM" id="SSF50969">
    <property type="entry name" value="YVTN repeat-like/Quinoprotein amine dehydrogenase"/>
    <property type="match status" value="1"/>
</dbReference>
<dbReference type="InterPro" id="IPR052752">
    <property type="entry name" value="NACHT-WD_repeat"/>
</dbReference>
<dbReference type="PANTHER" id="PTHR19871">
    <property type="entry name" value="BETA TRANSDUCIN-RELATED PROTEIN"/>
    <property type="match status" value="1"/>
</dbReference>
<dbReference type="InterPro" id="IPR011044">
    <property type="entry name" value="Quino_amine_DH_bsu"/>
</dbReference>
<dbReference type="SUPFAM" id="SSF50998">
    <property type="entry name" value="Quinoprotein alcohol dehydrogenase-like"/>
    <property type="match status" value="1"/>
</dbReference>
<dbReference type="InterPro" id="IPR027417">
    <property type="entry name" value="P-loop_NTPase"/>
</dbReference>
<dbReference type="Pfam" id="PF05729">
    <property type="entry name" value="NACHT"/>
    <property type="match status" value="1"/>
</dbReference>
<dbReference type="Gene3D" id="3.40.50.300">
    <property type="entry name" value="P-loop containing nucleotide triphosphate hydrolases"/>
    <property type="match status" value="1"/>
</dbReference>
<organism evidence="4 5">
    <name type="scientific">Dimorphilus gyrociliatus</name>
    <dbReference type="NCBI Taxonomy" id="2664684"/>
    <lineage>
        <taxon>Eukaryota</taxon>
        <taxon>Metazoa</taxon>
        <taxon>Spiralia</taxon>
        <taxon>Lophotrochozoa</taxon>
        <taxon>Annelida</taxon>
        <taxon>Polychaeta</taxon>
        <taxon>Polychaeta incertae sedis</taxon>
        <taxon>Dinophilidae</taxon>
        <taxon>Dimorphilus</taxon>
    </lineage>
</organism>
<evidence type="ECO:0000256" key="2">
    <source>
        <dbReference type="ARBA" id="ARBA00022737"/>
    </source>
</evidence>
<reference evidence="4 5" key="1">
    <citation type="submission" date="2020-08" db="EMBL/GenBank/DDBJ databases">
        <authorList>
            <person name="Hejnol A."/>
        </authorList>
    </citation>
    <scope>NUCLEOTIDE SEQUENCE [LARGE SCALE GENOMIC DNA]</scope>
</reference>
<gene>
    <name evidence="4" type="ORF">DGYR_LOCUS8621</name>
</gene>
<dbReference type="SUPFAM" id="SSF50978">
    <property type="entry name" value="WD40 repeat-like"/>
    <property type="match status" value="1"/>
</dbReference>
<dbReference type="EMBL" id="CAJFCJ010000012">
    <property type="protein sequence ID" value="CAD5120533.1"/>
    <property type="molecule type" value="Genomic_DNA"/>
</dbReference>
<keyword evidence="2" id="KW-0677">Repeat</keyword>
<dbReference type="PROSITE" id="PS50837">
    <property type="entry name" value="NACHT"/>
    <property type="match status" value="1"/>
</dbReference>
<dbReference type="InterPro" id="IPR057588">
    <property type="entry name" value="NWD1/2-like_WH"/>
</dbReference>
<proteinExistence type="predicted"/>
<sequence>MAAERNFLMEDAYPKLRKYCKERFGLEFEVVDMRWGIPEMARNDHSTVQLCMNEIELCKKSSIGPFFIAFIGQKHGYQPLPSSIKKEEFEKLISAIRDEREKDLVNQWYKCDYNNKNPNYVLLAVDEVLNHDEYDKFFNHIEVNLKDILLKAARICTVNGTLPQAFLDALHSSVTHLEIEQALGTGNAKSSRAVCLIRTIADLSSHLDERRSCKFIDLIPQSISINKKAQESLARMKTKYIEKFHSVLEHTTQWSSPNGVDSKDHLEYLQKMSVQIHDKLRKMITYAATSNKSYDGELFAEVVKHWRTARARSSKFIGRQNILMDVRKYILKSSDEALVLYGEAGHGKTSLMTKIASSVRTWLETSGRRGSVILRLCGTTAKSGNVHQLLRSICEQVAFVSNTSKEIIPDTYSALKTFWLDQMRGEFGGLLVIILDAVDQLSNADNAHRLDWIPARLHTNVKIIVSTLPDDLLFVLKSKIRNDDDHIIYVPPLEIQDCATVCKDFLSSHGRCLTDRQFELVKAAFKECSLPLYVNLVNEQCMNWCSFTPENKMRLDTTLQAAIQTLFQQLEVKYGQVFVMHSISYLTASRSGISQSEMNDILSIDDDVLNEIFAYWEPPIRRIPPSLWTRVLHDMSSYIVERESDETLVYNWYHEQFRRVSLQRYLQDTLTLYKIHTTMADYWTSLWCGTVAKPFTYTDHQMKRFNLAKDRSSAHRYVAEQPLVYQTFIDNCRGDGTRYNIRKLNELPYHLAKANRIKHLRQLVFFNLSWLHTKLKACGIQPLLADFGLCKFRDVSLVEDAIRMAESALVRNPDLIGVELTGRLLPHFNDYPTVRDLIQQCDLAAPKLCPMIPVWQCYLAPGGPLHYVCEIDSRFSPQRDVVLIEKEDSILLAAKPLHEADIRLWDIQEGEARPEVKSIAGSKLYPSPNGTFVHGVRNNRFFCSTHLNSGECQSEINFGHNNIASVFITENYAALAYEQSPSPALIDLKERKVLKKLDYSCSTLAISSDEKLLACNSGRCITIHSIPNLERVAVLQGPDTPVSILFLSDSFKFYVRYKNHEIQMNSIRPSSLQKNKSSSILKDIELKDTQLSNDSSMLLARATRCLYILDTSNNKLLTRISKMPPGLFSETMTPFKVAGFAYKDSFVVGARHTYIGVWKSRCGTAVRLLQPSINQISALFTPSKGSRIVSITADNTIQVWNMENLDADIQHNNALAKAEISSLDLSKNSSKLIVQGKLATEAQIFDIGSGKVEHVLKHIDDFNLYIDYVKISSSGNYAITSATYEVSDVPEYTEAWKKLRESKLWMLEDNSMKNVLTFKNCRTVFFCSYSETAFFLTCSFYSTYDWPVKKFDIQIIQLPSLSARTMEVPDGDLISTPVTTASGQVLAMLIQQSQRIRDKKTHKEIRRYEQKLCLFNLSKTSTSNCKLLSINDFLKSSGEEAMIDLKDSGKNLIIMFGKQIERLEYDSDGFLIHEVDCPKSAIVFDAEKQINLQVLNSNGSNIGTQIPYPQRKSKNIALLPNLDMKTIVSVVNKTYLISLSEDHRELILINGETFDIVSSLFIHGRGTELKVANDDRTIVLGCNDGRLLIVTLTVGLTDHIKEHLNLLPSRRSITNQKNILSEDIKRANFFHISAINGKILPKTYGKMINIAQRIKTRKLVSKT</sequence>
<dbReference type="InterPro" id="IPR019775">
    <property type="entry name" value="WD40_repeat_CS"/>
</dbReference>
<dbReference type="Proteomes" id="UP000549394">
    <property type="component" value="Unassembled WGS sequence"/>
</dbReference>
<keyword evidence="1" id="KW-0853">WD repeat</keyword>
<protein>
    <submittedName>
        <fullName evidence="4">DgyrCDS9098</fullName>
    </submittedName>
</protein>
<dbReference type="InterPro" id="IPR015943">
    <property type="entry name" value="WD40/YVTN_repeat-like_dom_sf"/>
</dbReference>
<evidence type="ECO:0000259" key="3">
    <source>
        <dbReference type="PROSITE" id="PS50837"/>
    </source>
</evidence>
<dbReference type="InterPro" id="IPR036322">
    <property type="entry name" value="WD40_repeat_dom_sf"/>
</dbReference>